<gene>
    <name evidence="1" type="ORF">IAB31_04770</name>
</gene>
<sequence length="201" mass="23219">MFLNKTVFKRLVKAAYNNGRLAVGDIYGGILIDGKIWRIWCAEGHMPNWAKAALVELIGEFPGVGQLLEYKKNEVPQILLSENEDLNLPAMYRRAVTPYTVTQVTYGEKYFKLRFLQDRKTKELAALSEELYSLIDFSNLEPKENRPAGPSTFDGDRFFWRNEQYVLVLCGMRTTDEKTLEVMSQLGKIVFEEDALWEFQS</sequence>
<evidence type="ECO:0000313" key="1">
    <source>
        <dbReference type="EMBL" id="HIR13219.1"/>
    </source>
</evidence>
<proteinExistence type="predicted"/>
<reference evidence="1" key="1">
    <citation type="submission" date="2020-10" db="EMBL/GenBank/DDBJ databases">
        <authorList>
            <person name="Gilroy R."/>
        </authorList>
    </citation>
    <scope>NUCLEOTIDE SEQUENCE</scope>
    <source>
        <strain evidence="1">ChiSjej4B22-8148</strain>
    </source>
</reference>
<reference evidence="1" key="2">
    <citation type="journal article" date="2021" name="PeerJ">
        <title>Extensive microbial diversity within the chicken gut microbiome revealed by metagenomics and culture.</title>
        <authorList>
            <person name="Gilroy R."/>
            <person name="Ravi A."/>
            <person name="Getino M."/>
            <person name="Pursley I."/>
            <person name="Horton D.L."/>
            <person name="Alikhan N.F."/>
            <person name="Baker D."/>
            <person name="Gharbi K."/>
            <person name="Hall N."/>
            <person name="Watson M."/>
            <person name="Adriaenssens E.M."/>
            <person name="Foster-Nyarko E."/>
            <person name="Jarju S."/>
            <person name="Secka A."/>
            <person name="Antonio M."/>
            <person name="Oren A."/>
            <person name="Chaudhuri R.R."/>
            <person name="La Ragione R."/>
            <person name="Hildebrand F."/>
            <person name="Pallen M.J."/>
        </authorList>
    </citation>
    <scope>NUCLEOTIDE SEQUENCE</scope>
    <source>
        <strain evidence="1">ChiSjej4B22-8148</strain>
    </source>
</reference>
<comment type="caution">
    <text evidence="1">The sequence shown here is derived from an EMBL/GenBank/DDBJ whole genome shotgun (WGS) entry which is preliminary data.</text>
</comment>
<name>A0A9D1AC31_9FIRM</name>
<dbReference type="AlphaFoldDB" id="A0A9D1AC31"/>
<dbReference type="Proteomes" id="UP000886757">
    <property type="component" value="Unassembled WGS sequence"/>
</dbReference>
<evidence type="ECO:0000313" key="2">
    <source>
        <dbReference type="Proteomes" id="UP000886757"/>
    </source>
</evidence>
<dbReference type="EMBL" id="DVGK01000055">
    <property type="protein sequence ID" value="HIR13219.1"/>
    <property type="molecule type" value="Genomic_DNA"/>
</dbReference>
<organism evidence="1 2">
    <name type="scientific">Candidatus Choladousia intestinavium</name>
    <dbReference type="NCBI Taxonomy" id="2840727"/>
    <lineage>
        <taxon>Bacteria</taxon>
        <taxon>Bacillati</taxon>
        <taxon>Bacillota</taxon>
        <taxon>Clostridia</taxon>
        <taxon>Lachnospirales</taxon>
        <taxon>Lachnospiraceae</taxon>
        <taxon>Lachnospiraceae incertae sedis</taxon>
        <taxon>Candidatus Choladousia</taxon>
    </lineage>
</organism>
<protein>
    <submittedName>
        <fullName evidence="1">Uncharacterized protein</fullName>
    </submittedName>
</protein>
<accession>A0A9D1AC31</accession>